<evidence type="ECO:0000259" key="2">
    <source>
        <dbReference type="Pfam" id="PF02627"/>
    </source>
</evidence>
<protein>
    <submittedName>
        <fullName evidence="3">Alkylhydroperoxidase</fullName>
    </submittedName>
</protein>
<sequence length="119" mass="12796">TTRKSSNELNPQHRDAARPAIPEVYQGFQRHWSKAAFAPGALDTKTKELIALAIGVVDECDGCIASHARSAVRAGASRQEAAEAIGVAFLMQGGPATIYGSRAYTAFCEFADAEEQRDR</sequence>
<evidence type="ECO:0000313" key="3">
    <source>
        <dbReference type="EMBL" id="KOS54455.1"/>
    </source>
</evidence>
<feature type="non-terminal residue" evidence="3">
    <location>
        <position position="1"/>
    </location>
</feature>
<dbReference type="AlphaFoldDB" id="A0A0M8PGI7"/>
<dbReference type="Proteomes" id="UP000037712">
    <property type="component" value="Unassembled WGS sequence"/>
</dbReference>
<feature type="region of interest" description="Disordered" evidence="1">
    <location>
        <begin position="1"/>
        <end position="20"/>
    </location>
</feature>
<gene>
    <name evidence="3" type="ORF">Z051_20265</name>
</gene>
<dbReference type="InterPro" id="IPR004675">
    <property type="entry name" value="AhpD_core"/>
</dbReference>
<evidence type="ECO:0000256" key="1">
    <source>
        <dbReference type="SAM" id="MobiDB-lite"/>
    </source>
</evidence>
<dbReference type="EMBL" id="AZYO01000068">
    <property type="protein sequence ID" value="KOS54455.1"/>
    <property type="molecule type" value="Genomic_DNA"/>
</dbReference>
<keyword evidence="3" id="KW-0575">Peroxidase</keyword>
<dbReference type="InterPro" id="IPR029032">
    <property type="entry name" value="AhpD-like"/>
</dbReference>
<comment type="caution">
    <text evidence="3">The sequence shown here is derived from an EMBL/GenBank/DDBJ whole genome shotgun (WGS) entry which is preliminary data.</text>
</comment>
<dbReference type="InterPro" id="IPR003779">
    <property type="entry name" value="CMD-like"/>
</dbReference>
<dbReference type="PATRIC" id="fig|1441923.3.peg.4427"/>
<proteinExistence type="predicted"/>
<accession>A0A0M8PGI7</accession>
<dbReference type="NCBIfam" id="TIGR00778">
    <property type="entry name" value="ahpD_dom"/>
    <property type="match status" value="1"/>
</dbReference>
<keyword evidence="3" id="KW-0560">Oxidoreductase</keyword>
<dbReference type="Gene3D" id="1.20.1290.10">
    <property type="entry name" value="AhpD-like"/>
    <property type="match status" value="1"/>
</dbReference>
<evidence type="ECO:0000313" key="4">
    <source>
        <dbReference type="Proteomes" id="UP000037712"/>
    </source>
</evidence>
<feature type="domain" description="Carboxymuconolactone decarboxylase-like" evidence="2">
    <location>
        <begin position="22"/>
        <end position="103"/>
    </location>
</feature>
<organism evidence="3 4">
    <name type="scientific">Rhodococcus rhodochrous KG-21</name>
    <dbReference type="NCBI Taxonomy" id="1441923"/>
    <lineage>
        <taxon>Bacteria</taxon>
        <taxon>Bacillati</taxon>
        <taxon>Actinomycetota</taxon>
        <taxon>Actinomycetes</taxon>
        <taxon>Mycobacteriales</taxon>
        <taxon>Nocardiaceae</taxon>
        <taxon>Rhodococcus</taxon>
    </lineage>
</organism>
<reference evidence="4" key="2">
    <citation type="submission" date="2015-01" db="EMBL/GenBank/DDBJ databases">
        <title>Draft genome sequence of potential hydrocarbon metabolising strain of Rhodococcus rhodochrous.</title>
        <authorList>
            <person name="Aggarwal R.K."/>
            <person name="Dawar C."/>
        </authorList>
    </citation>
    <scope>NUCLEOTIDE SEQUENCE [LARGE SCALE GENOMIC DNA]</scope>
    <source>
        <strain evidence="4">KG-21</strain>
    </source>
</reference>
<dbReference type="PANTHER" id="PTHR33930:SF2">
    <property type="entry name" value="BLR3452 PROTEIN"/>
    <property type="match status" value="1"/>
</dbReference>
<reference evidence="3 4" key="1">
    <citation type="journal article" date="2015" name="Genome Announc.">
        <title>Draft Genome Sequence of Rhodococcus rhodochrous Strain KG-21, a Soil Isolate from Oil Fields of Krishna-Godavari Basin, India.</title>
        <authorList>
            <person name="Dawar C."/>
            <person name="Aggarwal R.K."/>
        </authorList>
    </citation>
    <scope>NUCLEOTIDE SEQUENCE [LARGE SCALE GENOMIC DNA]</scope>
    <source>
        <strain evidence="3 4">KG-21</strain>
    </source>
</reference>
<dbReference type="Pfam" id="PF02627">
    <property type="entry name" value="CMD"/>
    <property type="match status" value="1"/>
</dbReference>
<dbReference type="PANTHER" id="PTHR33930">
    <property type="entry name" value="ALKYL HYDROPEROXIDE REDUCTASE AHPD"/>
    <property type="match status" value="1"/>
</dbReference>
<dbReference type="SUPFAM" id="SSF69118">
    <property type="entry name" value="AhpD-like"/>
    <property type="match status" value="1"/>
</dbReference>
<name>A0A0M8PGI7_RHORH</name>
<dbReference type="GO" id="GO:0051920">
    <property type="term" value="F:peroxiredoxin activity"/>
    <property type="evidence" value="ECO:0007669"/>
    <property type="project" value="InterPro"/>
</dbReference>